<dbReference type="SUPFAM" id="SSF55729">
    <property type="entry name" value="Acyl-CoA N-acyltransferases (Nat)"/>
    <property type="match status" value="1"/>
</dbReference>
<gene>
    <name evidence="2" type="ORF">DNJ96_07995</name>
</gene>
<name>A0A4Q9RD08_9GAMM</name>
<protein>
    <submittedName>
        <fullName evidence="2">GNAT family N-acetyltransferase</fullName>
    </submittedName>
</protein>
<dbReference type="EMBL" id="QJUP01000008">
    <property type="protein sequence ID" value="TBU97783.1"/>
    <property type="molecule type" value="Genomic_DNA"/>
</dbReference>
<evidence type="ECO:0000313" key="3">
    <source>
        <dbReference type="Proteomes" id="UP000292639"/>
    </source>
</evidence>
<dbReference type="PROSITE" id="PS51186">
    <property type="entry name" value="GNAT"/>
    <property type="match status" value="1"/>
</dbReference>
<organism evidence="2 3">
    <name type="scientific">Stutzerimonas kirkiae</name>
    <dbReference type="NCBI Taxonomy" id="2211392"/>
    <lineage>
        <taxon>Bacteria</taxon>
        <taxon>Pseudomonadati</taxon>
        <taxon>Pseudomonadota</taxon>
        <taxon>Gammaproteobacteria</taxon>
        <taxon>Pseudomonadales</taxon>
        <taxon>Pseudomonadaceae</taxon>
        <taxon>Stutzerimonas</taxon>
    </lineage>
</organism>
<dbReference type="RefSeq" id="WP_131183459.1">
    <property type="nucleotide sequence ID" value="NZ_QJUO01000004.1"/>
</dbReference>
<keyword evidence="3" id="KW-1185">Reference proteome</keyword>
<dbReference type="PANTHER" id="PTHR43792:SF1">
    <property type="entry name" value="N-ACETYLTRANSFERASE DOMAIN-CONTAINING PROTEIN"/>
    <property type="match status" value="1"/>
</dbReference>
<dbReference type="Proteomes" id="UP000292639">
    <property type="component" value="Unassembled WGS sequence"/>
</dbReference>
<dbReference type="GO" id="GO:0016747">
    <property type="term" value="F:acyltransferase activity, transferring groups other than amino-acyl groups"/>
    <property type="evidence" value="ECO:0007669"/>
    <property type="project" value="InterPro"/>
</dbReference>
<evidence type="ECO:0000259" key="1">
    <source>
        <dbReference type="PROSITE" id="PS51186"/>
    </source>
</evidence>
<evidence type="ECO:0000313" key="2">
    <source>
        <dbReference type="EMBL" id="TBU97783.1"/>
    </source>
</evidence>
<feature type="domain" description="N-acetyltransferase" evidence="1">
    <location>
        <begin position="12"/>
        <end position="179"/>
    </location>
</feature>
<comment type="caution">
    <text evidence="2">The sequence shown here is derived from an EMBL/GenBank/DDBJ whole genome shotgun (WGS) entry which is preliminary data.</text>
</comment>
<dbReference type="InterPro" id="IPR000182">
    <property type="entry name" value="GNAT_dom"/>
</dbReference>
<dbReference type="AlphaFoldDB" id="A0A4Q9RD08"/>
<proteinExistence type="predicted"/>
<dbReference type="Pfam" id="PF13302">
    <property type="entry name" value="Acetyltransf_3"/>
    <property type="match status" value="1"/>
</dbReference>
<accession>A0A4Q9RD08</accession>
<dbReference type="Gene3D" id="3.40.630.30">
    <property type="match status" value="1"/>
</dbReference>
<dbReference type="InterPro" id="IPR051531">
    <property type="entry name" value="N-acetyltransferase"/>
</dbReference>
<keyword evidence="2" id="KW-0808">Transferase</keyword>
<reference evidence="2 3" key="1">
    <citation type="submission" date="2018-06" db="EMBL/GenBank/DDBJ databases">
        <title>Three novel Pseudomonas species isolated from symptomatic oak.</title>
        <authorList>
            <person name="Bueno-Gonzalez V."/>
            <person name="Brady C."/>
        </authorList>
    </citation>
    <scope>NUCLEOTIDE SEQUENCE [LARGE SCALE GENOMIC DNA]</scope>
    <source>
        <strain evidence="2 3">P17C</strain>
    </source>
</reference>
<dbReference type="PANTHER" id="PTHR43792">
    <property type="entry name" value="GNAT FAMILY, PUTATIVE (AFU_ORTHOLOGUE AFUA_3G00765)-RELATED-RELATED"/>
    <property type="match status" value="1"/>
</dbReference>
<sequence>MVDPIEFETERLRLRQWLPADREPFAALNADPRVMAFFPATLTQAESDAMADRCQSLMAERGWGVWAVETRASREFVGFVGLHTPSARLPFSPCVEIAWRLAFQHWGKGLATEAASTVLRVGFQVLHLPEVLAFTTVGNRRSRAVMERLGMRECGTFEHPDIPEHSDLRQHCLYRLAAGDWSSYHD</sequence>
<dbReference type="InterPro" id="IPR016181">
    <property type="entry name" value="Acyl_CoA_acyltransferase"/>
</dbReference>